<evidence type="ECO:0000313" key="2">
    <source>
        <dbReference type="EMBL" id="SMO35362.1"/>
    </source>
</evidence>
<feature type="domain" description="Homing endonuclease LAGLIDADG" evidence="1">
    <location>
        <begin position="17"/>
        <end position="118"/>
    </location>
</feature>
<gene>
    <name evidence="2" type="ORF">SAMN06264867_101221</name>
</gene>
<dbReference type="InterPro" id="IPR004860">
    <property type="entry name" value="LAGLIDADG_dom"/>
</dbReference>
<keyword evidence="3" id="KW-1185">Reference proteome</keyword>
<accession>A0A521AKN9</accession>
<dbReference type="InterPro" id="IPR051289">
    <property type="entry name" value="LAGLIDADG_Endonuclease"/>
</dbReference>
<dbReference type="OrthoDB" id="337832at2157"/>
<dbReference type="Proteomes" id="UP000319712">
    <property type="component" value="Unassembled WGS sequence"/>
</dbReference>
<sequence>MQSPTNYSETDLAYTMGLIAGESSFFITFSRDDRYTHDVYYGPKFSISMGEKEQELLENQCQLYGLGTVNTTMKGHQWVISSRAECRELIELIDQYLEQNPSTEFQSAAKHNAYLSWRAALELLRPGRQLTADEVVELAELRDEINYIGATNAIPTEEIKELVRAAETEQNVV</sequence>
<evidence type="ECO:0000259" key="1">
    <source>
        <dbReference type="Pfam" id="PF00961"/>
    </source>
</evidence>
<dbReference type="AlphaFoldDB" id="A0A521AKN9"/>
<keyword evidence="2" id="KW-0378">Hydrolase</keyword>
<dbReference type="GO" id="GO:0004519">
    <property type="term" value="F:endonuclease activity"/>
    <property type="evidence" value="ECO:0007669"/>
    <property type="project" value="UniProtKB-KW"/>
</dbReference>
<proteinExistence type="predicted"/>
<dbReference type="Pfam" id="PF00961">
    <property type="entry name" value="LAGLIDADG_1"/>
    <property type="match status" value="1"/>
</dbReference>
<dbReference type="SUPFAM" id="SSF55608">
    <property type="entry name" value="Homing endonucleases"/>
    <property type="match status" value="1"/>
</dbReference>
<dbReference type="PANTHER" id="PTHR36181:SF4">
    <property type="entry name" value="LAGLIDADG ENDONUCLEASE"/>
    <property type="match status" value="1"/>
</dbReference>
<keyword evidence="2" id="KW-0255">Endonuclease</keyword>
<reference evidence="2 3" key="1">
    <citation type="submission" date="2017-05" db="EMBL/GenBank/DDBJ databases">
        <authorList>
            <person name="Varghese N."/>
            <person name="Submissions S."/>
        </authorList>
    </citation>
    <scope>NUCLEOTIDE SEQUENCE [LARGE SCALE GENOMIC DNA]</scope>
    <source>
        <strain evidence="2 3">DSM 19504</strain>
    </source>
</reference>
<dbReference type="RefSeq" id="WP_142985158.1">
    <property type="nucleotide sequence ID" value="NZ_FXTD01000001.1"/>
</dbReference>
<organism evidence="2 3">
    <name type="scientific">Halorubrum cibi</name>
    <dbReference type="NCBI Taxonomy" id="413815"/>
    <lineage>
        <taxon>Archaea</taxon>
        <taxon>Methanobacteriati</taxon>
        <taxon>Methanobacteriota</taxon>
        <taxon>Stenosarchaea group</taxon>
        <taxon>Halobacteria</taxon>
        <taxon>Halobacteriales</taxon>
        <taxon>Haloferacaceae</taxon>
        <taxon>Halorubrum</taxon>
    </lineage>
</organism>
<dbReference type="PANTHER" id="PTHR36181">
    <property type="entry name" value="INTRON-ENCODED ENDONUCLEASE AI3-RELATED"/>
    <property type="match status" value="1"/>
</dbReference>
<protein>
    <submittedName>
        <fullName evidence="2">LAGLIDADG endonuclease</fullName>
    </submittedName>
</protein>
<dbReference type="InterPro" id="IPR027434">
    <property type="entry name" value="Homing_endonucl"/>
</dbReference>
<dbReference type="EMBL" id="FXTD01000001">
    <property type="protein sequence ID" value="SMO35362.1"/>
    <property type="molecule type" value="Genomic_DNA"/>
</dbReference>
<keyword evidence="2" id="KW-0540">Nuclease</keyword>
<evidence type="ECO:0000313" key="3">
    <source>
        <dbReference type="Proteomes" id="UP000319712"/>
    </source>
</evidence>
<dbReference type="Gene3D" id="3.10.28.10">
    <property type="entry name" value="Homing endonucleases"/>
    <property type="match status" value="1"/>
</dbReference>
<name>A0A521AKN9_9EURY</name>